<accession>A0A8H4JIB1</accession>
<proteinExistence type="predicted"/>
<evidence type="ECO:0000256" key="1">
    <source>
        <dbReference type="SAM" id="MobiDB-lite"/>
    </source>
</evidence>
<dbReference type="AlphaFoldDB" id="A0A8H4JIB1"/>
<feature type="compositionally biased region" description="Polar residues" evidence="1">
    <location>
        <begin position="326"/>
        <end position="346"/>
    </location>
</feature>
<dbReference type="Proteomes" id="UP000536711">
    <property type="component" value="Unassembled WGS sequence"/>
</dbReference>
<feature type="region of interest" description="Disordered" evidence="1">
    <location>
        <begin position="325"/>
        <end position="354"/>
    </location>
</feature>
<protein>
    <submittedName>
        <fullName evidence="2">Uncharacterized protein</fullName>
    </submittedName>
</protein>
<dbReference type="OrthoDB" id="4762798at2759"/>
<name>A0A8H4JIB1_9HYPO</name>
<gene>
    <name evidence="2" type="ORF">FACUT_8992</name>
</gene>
<comment type="caution">
    <text evidence="2">The sequence shown here is derived from an EMBL/GenBank/DDBJ whole genome shotgun (WGS) entry which is preliminary data.</text>
</comment>
<evidence type="ECO:0000313" key="2">
    <source>
        <dbReference type="EMBL" id="KAF4429952.1"/>
    </source>
</evidence>
<reference evidence="2 3" key="1">
    <citation type="submission" date="2020-01" db="EMBL/GenBank/DDBJ databases">
        <title>Identification and distribution of gene clusters putatively required for synthesis of sphingolipid metabolism inhibitors in phylogenetically diverse species of the filamentous fungus Fusarium.</title>
        <authorList>
            <person name="Kim H.-S."/>
            <person name="Busman M."/>
            <person name="Brown D.W."/>
            <person name="Divon H."/>
            <person name="Uhlig S."/>
            <person name="Proctor R.H."/>
        </authorList>
    </citation>
    <scope>NUCLEOTIDE SEQUENCE [LARGE SCALE GENOMIC DNA]</scope>
    <source>
        <strain evidence="2 3">NRRL 13308</strain>
    </source>
</reference>
<evidence type="ECO:0000313" key="3">
    <source>
        <dbReference type="Proteomes" id="UP000536711"/>
    </source>
</evidence>
<keyword evidence="3" id="KW-1185">Reference proteome</keyword>
<dbReference type="EMBL" id="JAADJF010000258">
    <property type="protein sequence ID" value="KAF4429952.1"/>
    <property type="molecule type" value="Genomic_DNA"/>
</dbReference>
<sequence length="354" mass="36985">MGLFGNLWDGIKSAGQWAIDHSANIAPVLEAVGKAAGALVLMDNSNTAFAADAVPESLANETGSQQLARYPQTFAYVSARLAATAKEGLNTFPKKAGKTTTIDDGLVGLWTDPNGLSFDGKPSISMYQDLSAFMGTMNIPVSWTDSSGVVHDTVNDIGQILFANTGPQSLAALAGNDNSIVRVNAEAPTQNGTLHACHVYYPIPMGKAGEDISLHSAIHLIYTTSADTVAMAAAQDHLTVVNPLSDQNSWVVTMNITWASAPIAGSQDVQKHFADIFTKENSVLQLSVSNVTGTLQTVKVQAPADKTPAYAKAAVEAAVTTALNAGSTNKNGPAMNTAQVQVTDSSWLPKGSKP</sequence>
<organism evidence="2 3">
    <name type="scientific">Fusarium acutatum</name>
    <dbReference type="NCBI Taxonomy" id="78861"/>
    <lineage>
        <taxon>Eukaryota</taxon>
        <taxon>Fungi</taxon>
        <taxon>Dikarya</taxon>
        <taxon>Ascomycota</taxon>
        <taxon>Pezizomycotina</taxon>
        <taxon>Sordariomycetes</taxon>
        <taxon>Hypocreomycetidae</taxon>
        <taxon>Hypocreales</taxon>
        <taxon>Nectriaceae</taxon>
        <taxon>Fusarium</taxon>
        <taxon>Fusarium fujikuroi species complex</taxon>
    </lineage>
</organism>